<gene>
    <name evidence="1" type="ordered locus">Avin_21020</name>
</gene>
<accession>C1DFA0</accession>
<sequence length="141" mass="15280">MTVGHLRACAGVKVKPSGHSQGNRMKCPLHTGLERLCAWSFWRGLQIQCIGCLPRGRILLVSAPRPSHFLFARAKEKVTKEKARPIIRPRLRRGSLAPAPLRGHVAKGRPCPFATRSASCLASPSATPALGLLNGSRFRAA</sequence>
<dbReference type="Proteomes" id="UP000002424">
    <property type="component" value="Chromosome"/>
</dbReference>
<dbReference type="OrthoDB" id="7042098at2"/>
<evidence type="ECO:0000313" key="2">
    <source>
        <dbReference type="Proteomes" id="UP000002424"/>
    </source>
</evidence>
<keyword evidence="2" id="KW-1185">Reference proteome</keyword>
<reference evidence="1 2" key="1">
    <citation type="journal article" date="2009" name="J. Bacteriol.">
        <title>Genome sequence of Azotobacter vinelandii, an obligate aerobe specialized to support diverse anaerobic metabolic processes.</title>
        <authorList>
            <person name="Setubal J.C."/>
            <person name="dos Santos P."/>
            <person name="Goldman B.S."/>
            <person name="Ertesvag H."/>
            <person name="Espin G."/>
            <person name="Rubio L.M."/>
            <person name="Valla S."/>
            <person name="Almeida N.F."/>
            <person name="Balasubramanian D."/>
            <person name="Cromes L."/>
            <person name="Curatti L."/>
            <person name="Du Z."/>
            <person name="Godsy E."/>
            <person name="Goodner B."/>
            <person name="Hellner-Burris K."/>
            <person name="Hernandez J.A."/>
            <person name="Houmiel K."/>
            <person name="Imperial J."/>
            <person name="Kennedy C."/>
            <person name="Larson T.J."/>
            <person name="Latreille P."/>
            <person name="Ligon L.S."/>
            <person name="Lu J."/>
            <person name="Maerk M."/>
            <person name="Miller N.M."/>
            <person name="Norton S."/>
            <person name="O'Carroll I.P."/>
            <person name="Paulsen I."/>
            <person name="Raulfs E.C."/>
            <person name="Roemer R."/>
            <person name="Rosser J."/>
            <person name="Segura D."/>
            <person name="Slater S."/>
            <person name="Stricklin S.L."/>
            <person name="Studholme D.J."/>
            <person name="Sun J."/>
            <person name="Viana C.J."/>
            <person name="Wallin E."/>
            <person name="Wang B."/>
            <person name="Wheeler C."/>
            <person name="Zhu H."/>
            <person name="Dean D.R."/>
            <person name="Dixon R."/>
            <person name="Wood D."/>
        </authorList>
    </citation>
    <scope>NUCLEOTIDE SEQUENCE [LARGE SCALE GENOMIC DNA]</scope>
    <source>
        <strain evidence="2">DJ / ATCC BAA-1303</strain>
    </source>
</reference>
<proteinExistence type="predicted"/>
<dbReference type="EMBL" id="CP001157">
    <property type="protein sequence ID" value="ACO78303.1"/>
    <property type="molecule type" value="Genomic_DNA"/>
</dbReference>
<dbReference type="KEGG" id="avn:Avin_21020"/>
<protein>
    <submittedName>
        <fullName evidence="1">Uncharacterized protein</fullName>
    </submittedName>
</protein>
<dbReference type="HOGENOM" id="CLU_1821452_0_0_6"/>
<name>C1DFA0_AZOVD</name>
<dbReference type="EnsemblBacteria" id="ACO78303">
    <property type="protein sequence ID" value="ACO78303"/>
    <property type="gene ID" value="Avin_21020"/>
</dbReference>
<evidence type="ECO:0000313" key="1">
    <source>
        <dbReference type="EMBL" id="ACO78303.1"/>
    </source>
</evidence>
<organism evidence="1 2">
    <name type="scientific">Azotobacter vinelandii (strain DJ / ATCC BAA-1303)</name>
    <dbReference type="NCBI Taxonomy" id="322710"/>
    <lineage>
        <taxon>Bacteria</taxon>
        <taxon>Pseudomonadati</taxon>
        <taxon>Pseudomonadota</taxon>
        <taxon>Gammaproteobacteria</taxon>
        <taxon>Pseudomonadales</taxon>
        <taxon>Pseudomonadaceae</taxon>
        <taxon>Azotobacter</taxon>
    </lineage>
</organism>
<dbReference type="AlphaFoldDB" id="C1DFA0"/>